<keyword evidence="4" id="KW-0808">Transferase</keyword>
<feature type="transmembrane region" description="Helical" evidence="8">
    <location>
        <begin position="16"/>
        <end position="41"/>
    </location>
</feature>
<dbReference type="GO" id="GO:0016301">
    <property type="term" value="F:kinase activity"/>
    <property type="evidence" value="ECO:0007669"/>
    <property type="project" value="UniProtKB-KW"/>
</dbReference>
<dbReference type="Gene3D" id="3.30.565.10">
    <property type="entry name" value="Histidine kinase-like ATPase, C-terminal domain"/>
    <property type="match status" value="1"/>
</dbReference>
<keyword evidence="7" id="KW-0067">ATP-binding</keyword>
<evidence type="ECO:0000256" key="2">
    <source>
        <dbReference type="ARBA" id="ARBA00012438"/>
    </source>
</evidence>
<proteinExistence type="predicted"/>
<dbReference type="Pfam" id="PF07536">
    <property type="entry name" value="HWE_HK"/>
    <property type="match status" value="1"/>
</dbReference>
<keyword evidence="8" id="KW-0812">Transmembrane</keyword>
<keyword evidence="6 10" id="KW-0418">Kinase</keyword>
<evidence type="ECO:0000256" key="6">
    <source>
        <dbReference type="ARBA" id="ARBA00022777"/>
    </source>
</evidence>
<sequence>MRHLLPTNRRRPSLRAYALGLTALAMIPTFGVGAGTVFLVLRDLRQTFEMRLGDTADAVAVALNRHLEVRRAVLDTLAQSSGLDRPEVPDPRFVRHARNTDAALGLPISLRLPDGTVMLRTDEPPGTQPHYVPPDRAFERALTTRLPTLDNLEVAQARILPLIVPVVRNDEVVGLLATRLSQASLTALLKEARPDTVLFANIVDGNGRVVARDPVNQNVGNMAPDWIRAAQLDTATGHERIARGRSLAGVDILAAVRPVPDAPGWAVVVAAPLADYEKMASLPLRSLVLGGAVILLGAFAAAFAMARRLTQPIVALTRHAERVALGVTRPVAPPAGPFVVKELEALRLALLRAEEHQRLLVQEVNHRAKNLLAVVQSVVNITKAESIPQFVRAVTARIFALARAHSLLAQHGWHGAELRLVAARELETFLASGHLILDGPPVALAATAVQPVSMILHELATNAAKHGALSQPSGRVRLTWRIAAQAEELALHWEERFGPLLAAPPTRKGFGIRMVDNSVAQLGGRIERHWLVTGLACAISLPLPRILRELVRAPEPPPDEPVTPDR</sequence>
<keyword evidence="8" id="KW-1133">Transmembrane helix</keyword>
<dbReference type="EC" id="2.7.13.3" evidence="2"/>
<dbReference type="SMART" id="SM00911">
    <property type="entry name" value="HWE_HK"/>
    <property type="match status" value="1"/>
</dbReference>
<protein>
    <recommendedName>
        <fullName evidence="2">histidine kinase</fullName>
        <ecNumber evidence="2">2.7.13.3</ecNumber>
    </recommendedName>
</protein>
<dbReference type="Gene3D" id="3.30.450.20">
    <property type="entry name" value="PAS domain"/>
    <property type="match status" value="1"/>
</dbReference>
<name>A0ABT1DAN6_9PROT</name>
<keyword evidence="5" id="KW-0547">Nucleotide-binding</keyword>
<reference evidence="10 11" key="1">
    <citation type="submission" date="2021-12" db="EMBL/GenBank/DDBJ databases">
        <title>Siccirubricoccus leaddurans sp. nov., a high concentration Zn2+ tolerance bacterium.</title>
        <authorList>
            <person name="Cao Y."/>
        </authorList>
    </citation>
    <scope>NUCLEOTIDE SEQUENCE [LARGE SCALE GENOMIC DNA]</scope>
    <source>
        <strain evidence="10 11">KC 17139</strain>
    </source>
</reference>
<dbReference type="PANTHER" id="PTHR41523">
    <property type="entry name" value="TWO-COMPONENT SYSTEM SENSOR PROTEIN"/>
    <property type="match status" value="1"/>
</dbReference>
<dbReference type="Gene3D" id="6.10.340.10">
    <property type="match status" value="1"/>
</dbReference>
<keyword evidence="3" id="KW-0597">Phosphoprotein</keyword>
<keyword evidence="8" id="KW-0472">Membrane</keyword>
<evidence type="ECO:0000256" key="7">
    <source>
        <dbReference type="ARBA" id="ARBA00022840"/>
    </source>
</evidence>
<evidence type="ECO:0000256" key="5">
    <source>
        <dbReference type="ARBA" id="ARBA00022741"/>
    </source>
</evidence>
<dbReference type="EMBL" id="JAFIRR010000163">
    <property type="protein sequence ID" value="MCO6419002.1"/>
    <property type="molecule type" value="Genomic_DNA"/>
</dbReference>
<dbReference type="InterPro" id="IPR011102">
    <property type="entry name" value="Sig_transdc_His_kinase_HWE"/>
</dbReference>
<feature type="transmembrane region" description="Helical" evidence="8">
    <location>
        <begin position="287"/>
        <end position="306"/>
    </location>
</feature>
<evidence type="ECO:0000259" key="9">
    <source>
        <dbReference type="SMART" id="SM00911"/>
    </source>
</evidence>
<evidence type="ECO:0000256" key="3">
    <source>
        <dbReference type="ARBA" id="ARBA00022553"/>
    </source>
</evidence>
<evidence type="ECO:0000256" key="4">
    <source>
        <dbReference type="ARBA" id="ARBA00022679"/>
    </source>
</evidence>
<evidence type="ECO:0000313" key="10">
    <source>
        <dbReference type="EMBL" id="MCO6419002.1"/>
    </source>
</evidence>
<dbReference type="SUPFAM" id="SSF55874">
    <property type="entry name" value="ATPase domain of HSP90 chaperone/DNA topoisomerase II/histidine kinase"/>
    <property type="match status" value="1"/>
</dbReference>
<feature type="domain" description="Signal transduction histidine kinase HWE region" evidence="9">
    <location>
        <begin position="363"/>
        <end position="441"/>
    </location>
</feature>
<evidence type="ECO:0000256" key="1">
    <source>
        <dbReference type="ARBA" id="ARBA00000085"/>
    </source>
</evidence>
<evidence type="ECO:0000256" key="8">
    <source>
        <dbReference type="SAM" id="Phobius"/>
    </source>
</evidence>
<comment type="catalytic activity">
    <reaction evidence="1">
        <text>ATP + protein L-histidine = ADP + protein N-phospho-L-histidine.</text>
        <dbReference type="EC" id="2.7.13.3"/>
    </reaction>
</comment>
<dbReference type="Proteomes" id="UP001523392">
    <property type="component" value="Unassembled WGS sequence"/>
</dbReference>
<evidence type="ECO:0000313" key="11">
    <source>
        <dbReference type="Proteomes" id="UP001523392"/>
    </source>
</evidence>
<gene>
    <name evidence="10" type="ORF">JYK14_22995</name>
</gene>
<comment type="caution">
    <text evidence="10">The sequence shown here is derived from an EMBL/GenBank/DDBJ whole genome shotgun (WGS) entry which is preliminary data.</text>
</comment>
<dbReference type="PANTHER" id="PTHR41523:SF8">
    <property type="entry name" value="ETHYLENE RESPONSE SENSOR PROTEIN"/>
    <property type="match status" value="1"/>
</dbReference>
<dbReference type="InterPro" id="IPR036890">
    <property type="entry name" value="HATPase_C_sf"/>
</dbReference>
<organism evidence="10 11">
    <name type="scientific">Siccirubricoccus soli</name>
    <dbReference type="NCBI Taxonomy" id="2899147"/>
    <lineage>
        <taxon>Bacteria</taxon>
        <taxon>Pseudomonadati</taxon>
        <taxon>Pseudomonadota</taxon>
        <taxon>Alphaproteobacteria</taxon>
        <taxon>Acetobacterales</taxon>
        <taxon>Roseomonadaceae</taxon>
        <taxon>Siccirubricoccus</taxon>
    </lineage>
</organism>
<accession>A0ABT1DAN6</accession>
<dbReference type="CDD" id="cd18774">
    <property type="entry name" value="PDC2_HK_sensor"/>
    <property type="match status" value="1"/>
</dbReference>
<keyword evidence="11" id="KW-1185">Reference proteome</keyword>